<dbReference type="Gene3D" id="3.40.30.10">
    <property type="entry name" value="Glutaredoxin"/>
    <property type="match status" value="1"/>
</dbReference>
<dbReference type="EC" id="5.2.1.8" evidence="3 6"/>
<evidence type="ECO:0000256" key="6">
    <source>
        <dbReference type="PROSITE-ProRule" id="PRU00277"/>
    </source>
</evidence>
<dbReference type="InterPro" id="IPR017801">
    <property type="entry name" value="DUF3738"/>
</dbReference>
<evidence type="ECO:0000259" key="8">
    <source>
        <dbReference type="PROSITE" id="PS50059"/>
    </source>
</evidence>
<evidence type="ECO:0000256" key="4">
    <source>
        <dbReference type="ARBA" id="ARBA00023110"/>
    </source>
</evidence>
<feature type="domain" description="Thioredoxin" evidence="9">
    <location>
        <begin position="37"/>
        <end position="175"/>
    </location>
</feature>
<dbReference type="EMBL" id="JACHCF010000003">
    <property type="protein sequence ID" value="MBB5620641.1"/>
    <property type="molecule type" value="Genomic_DNA"/>
</dbReference>
<sequence length="612" mass="68542">MKLLTILVPVLIWITFNASAQKVYTVPNQNMTNLPNLSIGDQVPDFPIGKMINSSKKSERTGEYKNQLLIIDFWATSCSGCVEALPKMDSLQKQFGLKVKILPVTYEKEINALTFWKNNKNTKKLSLSSVVEDKIFASYFKHKTIPHEVWIYKGKVIGITSSDFVSTDNIQMVLNGQQINWPVKNDFFVFDASKGLLFNPDPNQVDTTSTFLKYAAISDYKEGVNAEGFGGSGIIRNKDKKTIRAFFLNYPVYNAYLSNWMYLINSTDLVRPTSIITPNQIVWEVLDKSKYTFLQGSGALQSWLSVNGICFESLNPDSGQTDVAVHRSIIADLDRLLGLHARWEKRKETVFVLVQTDKKIPLKSKHALTAEYDDRLITKGSLHQFRDSPLSTITSQMNQQADNPYVFDETGYTENVDIDLNFSSWTDIAAIKKALQAYGLDLRQEERLVDKFVFTETNGGSLVDNNLIIEAKARREAQKNMKGPSTEENNLFPAMNKKKPGVVTLSSGLQYKIIHQGKGAKPTLNDKVSVNYTATLVNGKIFDSSLERGIPYVITVGAGIKGWTEALQLMSVGSKWIVYIPADLAYGGSSNSGKIPPNSILIFEIELLQIIK</sequence>
<dbReference type="Pfam" id="PF00254">
    <property type="entry name" value="FKBP_C"/>
    <property type="match status" value="1"/>
</dbReference>
<dbReference type="InterPro" id="IPR001179">
    <property type="entry name" value="PPIase_FKBP_dom"/>
</dbReference>
<evidence type="ECO:0000256" key="2">
    <source>
        <dbReference type="ARBA" id="ARBA00006577"/>
    </source>
</evidence>
<comment type="catalytic activity">
    <reaction evidence="1 6">
        <text>[protein]-peptidylproline (omega=180) = [protein]-peptidylproline (omega=0)</text>
        <dbReference type="Rhea" id="RHEA:16237"/>
        <dbReference type="Rhea" id="RHEA-COMP:10747"/>
        <dbReference type="Rhea" id="RHEA-COMP:10748"/>
        <dbReference type="ChEBI" id="CHEBI:83833"/>
        <dbReference type="ChEBI" id="CHEBI:83834"/>
        <dbReference type="EC" id="5.2.1.8"/>
    </reaction>
</comment>
<accession>A0A7W8YRT7</accession>
<dbReference type="SUPFAM" id="SSF54534">
    <property type="entry name" value="FKBP-like"/>
    <property type="match status" value="1"/>
</dbReference>
<gene>
    <name evidence="10" type="ORF">HDE69_001690</name>
</gene>
<organism evidence="10 11">
    <name type="scientific">Pedobacter cryoconitis</name>
    <dbReference type="NCBI Taxonomy" id="188932"/>
    <lineage>
        <taxon>Bacteria</taxon>
        <taxon>Pseudomonadati</taxon>
        <taxon>Bacteroidota</taxon>
        <taxon>Sphingobacteriia</taxon>
        <taxon>Sphingobacteriales</taxon>
        <taxon>Sphingobacteriaceae</taxon>
        <taxon>Pedobacter</taxon>
    </lineage>
</organism>
<feature type="signal peptide" evidence="7">
    <location>
        <begin position="1"/>
        <end position="20"/>
    </location>
</feature>
<evidence type="ECO:0000313" key="10">
    <source>
        <dbReference type="EMBL" id="MBB5620641.1"/>
    </source>
</evidence>
<name>A0A7W8YRT7_9SPHI</name>
<feature type="domain" description="PPIase FKBP-type" evidence="8">
    <location>
        <begin position="525"/>
        <end position="611"/>
    </location>
</feature>
<dbReference type="InterPro" id="IPR000774">
    <property type="entry name" value="PPIase_FKBP_N"/>
</dbReference>
<dbReference type="PANTHER" id="PTHR43811">
    <property type="entry name" value="FKBP-TYPE PEPTIDYL-PROLYL CIS-TRANS ISOMERASE FKPA"/>
    <property type="match status" value="1"/>
</dbReference>
<keyword evidence="7" id="KW-0732">Signal</keyword>
<dbReference type="InterPro" id="IPR046357">
    <property type="entry name" value="PPIase_dom_sf"/>
</dbReference>
<feature type="chain" id="PRO_5030526931" description="peptidylprolyl isomerase" evidence="7">
    <location>
        <begin position="21"/>
        <end position="612"/>
    </location>
</feature>
<dbReference type="PROSITE" id="PS50059">
    <property type="entry name" value="FKBP_PPIASE"/>
    <property type="match status" value="1"/>
</dbReference>
<evidence type="ECO:0000259" key="9">
    <source>
        <dbReference type="PROSITE" id="PS51352"/>
    </source>
</evidence>
<dbReference type="RefSeq" id="WP_183866644.1">
    <property type="nucleotide sequence ID" value="NZ_JACHCF010000003.1"/>
</dbReference>
<dbReference type="Proteomes" id="UP000537718">
    <property type="component" value="Unassembled WGS sequence"/>
</dbReference>
<dbReference type="InterPro" id="IPR013766">
    <property type="entry name" value="Thioredoxin_domain"/>
</dbReference>
<evidence type="ECO:0000256" key="5">
    <source>
        <dbReference type="ARBA" id="ARBA00023235"/>
    </source>
</evidence>
<dbReference type="Pfam" id="PF12543">
    <property type="entry name" value="DUF3738"/>
    <property type="match status" value="1"/>
</dbReference>
<keyword evidence="5 6" id="KW-0413">Isomerase</keyword>
<evidence type="ECO:0000256" key="3">
    <source>
        <dbReference type="ARBA" id="ARBA00013194"/>
    </source>
</evidence>
<dbReference type="AlphaFoldDB" id="A0A7W8YRT7"/>
<evidence type="ECO:0000256" key="7">
    <source>
        <dbReference type="SAM" id="SignalP"/>
    </source>
</evidence>
<reference evidence="10 11" key="1">
    <citation type="submission" date="2020-08" db="EMBL/GenBank/DDBJ databases">
        <title>Genomic Encyclopedia of Type Strains, Phase IV (KMG-V): Genome sequencing to study the core and pangenomes of soil and plant-associated prokaryotes.</title>
        <authorList>
            <person name="Whitman W."/>
        </authorList>
    </citation>
    <scope>NUCLEOTIDE SEQUENCE [LARGE SCALE GENOMIC DNA]</scope>
    <source>
        <strain evidence="10 11">MP7CTX6</strain>
    </source>
</reference>
<dbReference type="GO" id="GO:0006457">
    <property type="term" value="P:protein folding"/>
    <property type="evidence" value="ECO:0007669"/>
    <property type="project" value="InterPro"/>
</dbReference>
<evidence type="ECO:0000256" key="1">
    <source>
        <dbReference type="ARBA" id="ARBA00000971"/>
    </source>
</evidence>
<evidence type="ECO:0000313" key="11">
    <source>
        <dbReference type="Proteomes" id="UP000537718"/>
    </source>
</evidence>
<dbReference type="Pfam" id="PF01346">
    <property type="entry name" value="FKBP_N"/>
    <property type="match status" value="1"/>
</dbReference>
<dbReference type="InterPro" id="IPR036249">
    <property type="entry name" value="Thioredoxin-like_sf"/>
</dbReference>
<dbReference type="Gene3D" id="3.10.50.40">
    <property type="match status" value="1"/>
</dbReference>
<protein>
    <recommendedName>
        <fullName evidence="3 6">peptidylprolyl isomerase</fullName>
        <ecNumber evidence="3 6">5.2.1.8</ecNumber>
    </recommendedName>
</protein>
<dbReference type="PROSITE" id="PS51352">
    <property type="entry name" value="THIOREDOXIN_2"/>
    <property type="match status" value="1"/>
</dbReference>
<dbReference type="SUPFAM" id="SSF52833">
    <property type="entry name" value="Thioredoxin-like"/>
    <property type="match status" value="1"/>
</dbReference>
<comment type="similarity">
    <text evidence="2">Belongs to the FKBP-type PPIase family.</text>
</comment>
<dbReference type="GO" id="GO:0003755">
    <property type="term" value="F:peptidyl-prolyl cis-trans isomerase activity"/>
    <property type="evidence" value="ECO:0007669"/>
    <property type="project" value="UniProtKB-KW"/>
</dbReference>
<comment type="caution">
    <text evidence="10">The sequence shown here is derived from an EMBL/GenBank/DDBJ whole genome shotgun (WGS) entry which is preliminary data.</text>
</comment>
<dbReference type="PANTHER" id="PTHR43811:SF19">
    <property type="entry name" value="39 KDA FK506-BINDING NUCLEAR PROTEIN"/>
    <property type="match status" value="1"/>
</dbReference>
<keyword evidence="4 6" id="KW-0697">Rotamase</keyword>
<proteinExistence type="inferred from homology"/>